<reference evidence="2 3" key="1">
    <citation type="journal article" date="2013" name="Proc. Natl. Acad. Sci. U.S.A.">
        <title>Fine-scale variation in meiotic recombination in Mimulus inferred from population shotgun sequencing.</title>
        <authorList>
            <person name="Hellsten U."/>
            <person name="Wright K.M."/>
            <person name="Jenkins J."/>
            <person name="Shu S."/>
            <person name="Yuan Y."/>
            <person name="Wessler S.R."/>
            <person name="Schmutz J."/>
            <person name="Willis J.H."/>
            <person name="Rokhsar D.S."/>
        </authorList>
    </citation>
    <scope>NUCLEOTIDE SEQUENCE [LARGE SCALE GENOMIC DNA]</scope>
    <source>
        <strain evidence="3">cv. DUN x IM62</strain>
    </source>
</reference>
<dbReference type="PANTHER" id="PTHR47076">
    <property type="entry name" value="NHL DOMAIN PROTEIN"/>
    <property type="match status" value="1"/>
</dbReference>
<organism evidence="2 3">
    <name type="scientific">Erythranthe guttata</name>
    <name type="common">Yellow monkey flower</name>
    <name type="synonym">Mimulus guttatus</name>
    <dbReference type="NCBI Taxonomy" id="4155"/>
    <lineage>
        <taxon>Eukaryota</taxon>
        <taxon>Viridiplantae</taxon>
        <taxon>Streptophyta</taxon>
        <taxon>Embryophyta</taxon>
        <taxon>Tracheophyta</taxon>
        <taxon>Spermatophyta</taxon>
        <taxon>Magnoliopsida</taxon>
        <taxon>eudicotyledons</taxon>
        <taxon>Gunneridae</taxon>
        <taxon>Pentapetalae</taxon>
        <taxon>asterids</taxon>
        <taxon>lamiids</taxon>
        <taxon>Lamiales</taxon>
        <taxon>Phrymaceae</taxon>
        <taxon>Erythranthe</taxon>
    </lineage>
</organism>
<accession>A0A022RQ03</accession>
<evidence type="ECO:0000256" key="1">
    <source>
        <dbReference type="SAM" id="MobiDB-lite"/>
    </source>
</evidence>
<gene>
    <name evidence="2" type="ORF">MIMGU_mgv1a014912mg</name>
</gene>
<dbReference type="OrthoDB" id="1723198at2759"/>
<dbReference type="eggNOG" id="ENOG502S4NQ">
    <property type="taxonomic scope" value="Eukaryota"/>
</dbReference>
<dbReference type="EMBL" id="KI630286">
    <property type="protein sequence ID" value="EYU42542.1"/>
    <property type="molecule type" value="Genomic_DNA"/>
</dbReference>
<name>A0A022RQ03_ERYGU</name>
<protein>
    <submittedName>
        <fullName evidence="2">Uncharacterized protein</fullName>
    </submittedName>
</protein>
<sequence length="174" mass="19591">MEGREFSHHQTTVSVDEGSEALFHSRRRGCFFFPCFDRSAEPSPSPSAGSRWWRKARAAENGGGDNNNSSNSSTLWSRGVDALMKIREWSEIVAGPRWKTFIRRFNRNRSGSRAANFQYDPLSYAMNFDEGPGQGQNGQLDEEGEDGYYYGSRNFSSRYAKGSMDLGKDGPTFV</sequence>
<dbReference type="PhylomeDB" id="A0A022RQ03"/>
<dbReference type="OMA" id="KWWRKEQ"/>
<dbReference type="PANTHER" id="PTHR47076:SF1">
    <property type="entry name" value="NHL DOMAIN PROTEIN"/>
    <property type="match status" value="1"/>
</dbReference>
<proteinExistence type="predicted"/>
<feature type="region of interest" description="Disordered" evidence="1">
    <location>
        <begin position="40"/>
        <end position="74"/>
    </location>
</feature>
<dbReference type="Proteomes" id="UP000030748">
    <property type="component" value="Unassembled WGS sequence"/>
</dbReference>
<dbReference type="STRING" id="4155.A0A022RQ03"/>
<evidence type="ECO:0000313" key="3">
    <source>
        <dbReference type="Proteomes" id="UP000030748"/>
    </source>
</evidence>
<dbReference type="KEGG" id="egt:105952206"/>
<keyword evidence="3" id="KW-1185">Reference proteome</keyword>
<evidence type="ECO:0000313" key="2">
    <source>
        <dbReference type="EMBL" id="EYU42542.1"/>
    </source>
</evidence>
<dbReference type="AlphaFoldDB" id="A0A022RQ03"/>